<proteinExistence type="inferred from homology"/>
<dbReference type="InterPro" id="IPR027417">
    <property type="entry name" value="P-loop_NTPase"/>
</dbReference>
<dbReference type="SUPFAM" id="SSF52540">
    <property type="entry name" value="P-loop containing nucleoside triphosphate hydrolases"/>
    <property type="match status" value="1"/>
</dbReference>
<keyword evidence="2" id="KW-0812">Transmembrane</keyword>
<organism evidence="4 5">
    <name type="scientific">Merluccius polli</name>
    <name type="common">Benguela hake</name>
    <name type="synonym">Merluccius cadenati</name>
    <dbReference type="NCBI Taxonomy" id="89951"/>
    <lineage>
        <taxon>Eukaryota</taxon>
        <taxon>Metazoa</taxon>
        <taxon>Chordata</taxon>
        <taxon>Craniata</taxon>
        <taxon>Vertebrata</taxon>
        <taxon>Euteleostomi</taxon>
        <taxon>Actinopterygii</taxon>
        <taxon>Neopterygii</taxon>
        <taxon>Teleostei</taxon>
        <taxon>Neoteleostei</taxon>
        <taxon>Acanthomorphata</taxon>
        <taxon>Zeiogadaria</taxon>
        <taxon>Gadariae</taxon>
        <taxon>Gadiformes</taxon>
        <taxon>Gadoidei</taxon>
        <taxon>Merlucciidae</taxon>
        <taxon>Merluccius</taxon>
    </lineage>
</organism>
<feature type="transmembrane region" description="Helical" evidence="2">
    <location>
        <begin position="71"/>
        <end position="92"/>
    </location>
</feature>
<protein>
    <recommendedName>
        <fullName evidence="1">Sulfotransferase</fullName>
        <ecNumber evidence="1">2.8.2.-</ecNumber>
    </recommendedName>
</protein>
<dbReference type="GO" id="GO:0050659">
    <property type="term" value="F:N-acetylgalactosamine 4-sulfate 6-O-sulfotransferase activity"/>
    <property type="evidence" value="ECO:0007669"/>
    <property type="project" value="TreeGrafter"/>
</dbReference>
<dbReference type="PANTHER" id="PTHR15723">
    <property type="entry name" value="CARBOHYDRATE SULFOTRANSFERASE 15"/>
    <property type="match status" value="1"/>
</dbReference>
<keyword evidence="1" id="KW-0808">Transferase</keyword>
<dbReference type="EMBL" id="JAOPHQ010003172">
    <property type="protein sequence ID" value="KAK0144022.1"/>
    <property type="molecule type" value="Genomic_DNA"/>
</dbReference>
<dbReference type="PANTHER" id="PTHR15723:SF0">
    <property type="entry name" value="CARBOHYDRATE SULFOTRANSFERASE 15"/>
    <property type="match status" value="1"/>
</dbReference>
<dbReference type="Gene3D" id="3.40.50.300">
    <property type="entry name" value="P-loop containing nucleotide triphosphate hydrolases"/>
    <property type="match status" value="1"/>
</dbReference>
<sequence>MLLPGCKCCAVDTMDHKYCFQSSFEVEGSKKRTMVPKFDLNHNPVTSLAIKWISLPPLSNLRATTTTKLKVVSFLFGLTLSFFIVASYILTWDRNGLQFTQSPLQRRPSVVITSALPSSKNISLDMKSLVMNIVFKLEYTPRRVPDEREVIDSDPHLFSAIPQQFLPHIKNPCWLAEFSGELDTDPYERNLFKLRSKSFKTVCDYLRTHFQGHLYHRDGKLYRLRCFPYFYIIGQPKCGTTDLYHRLLLHGEIKYNIMKEPHWWTRKRFGYIRFKDGLKERFPVEDYLDLFDMAAHRIQEHVLANSSEHSEVKFITAQPFHHVTLGLTGEASASTMWDNQAWRYLHGDKDEAEPLLLAQDFIHTVQPNAKIIIMLREPVERLYSDYLYFKVANKSMEDFHQKVMESVQLFQSCLLNSTLRYCVYDTSLSNAMPVRLNLGMYIVFLLDWLTVFQSDQILVLRLEDYAANLGATIKKVFDFLNVGPLSKQAVAAVTKRPMSNTRRAADRRLGPMLNATRSLLREFQQPFNAKLADLLDNEAFLWKDASQLVSHSHYRFHVIAYIISPYEDEESYSYPQCNDLYFQR</sequence>
<evidence type="ECO:0000259" key="3">
    <source>
        <dbReference type="Pfam" id="PF00685"/>
    </source>
</evidence>
<evidence type="ECO:0000256" key="2">
    <source>
        <dbReference type="SAM" id="Phobius"/>
    </source>
</evidence>
<dbReference type="InterPro" id="IPR052654">
    <property type="entry name" value="CS_Sulfotransferase"/>
</dbReference>
<evidence type="ECO:0000313" key="4">
    <source>
        <dbReference type="EMBL" id="KAK0144022.1"/>
    </source>
</evidence>
<keyword evidence="5" id="KW-1185">Reference proteome</keyword>
<comment type="caution">
    <text evidence="4">The sequence shown here is derived from an EMBL/GenBank/DDBJ whole genome shotgun (WGS) entry which is preliminary data.</text>
</comment>
<comment type="similarity">
    <text evidence="1">Belongs to the sulfotransferase 1 family.</text>
</comment>
<dbReference type="EC" id="2.8.2.-" evidence="1"/>
<evidence type="ECO:0000313" key="5">
    <source>
        <dbReference type="Proteomes" id="UP001174136"/>
    </source>
</evidence>
<gene>
    <name evidence="4" type="primary">Chst15</name>
    <name evidence="4" type="ORF">N1851_017648</name>
</gene>
<accession>A0AA47P210</accession>
<dbReference type="Proteomes" id="UP001174136">
    <property type="component" value="Unassembled WGS sequence"/>
</dbReference>
<reference evidence="4" key="1">
    <citation type="journal article" date="2023" name="Front. Mar. Sci.">
        <title>A new Merluccius polli reference genome to investigate the effects of global change in West African waters.</title>
        <authorList>
            <person name="Mateo J.L."/>
            <person name="Blanco-Fernandez C."/>
            <person name="Garcia-Vazquez E."/>
            <person name="Machado-Schiaffino G."/>
        </authorList>
    </citation>
    <scope>NUCLEOTIDE SEQUENCE</scope>
    <source>
        <strain evidence="4">C29</strain>
        <tissue evidence="4">Fin</tissue>
    </source>
</reference>
<keyword evidence="2" id="KW-1133">Transmembrane helix</keyword>
<evidence type="ECO:0000256" key="1">
    <source>
        <dbReference type="RuleBase" id="RU361155"/>
    </source>
</evidence>
<dbReference type="GO" id="GO:0019319">
    <property type="term" value="P:hexose biosynthetic process"/>
    <property type="evidence" value="ECO:0007669"/>
    <property type="project" value="TreeGrafter"/>
</dbReference>
<name>A0AA47P210_MERPO</name>
<dbReference type="Pfam" id="PF00685">
    <property type="entry name" value="Sulfotransfer_1"/>
    <property type="match status" value="1"/>
</dbReference>
<feature type="domain" description="Sulfotransferase" evidence="3">
    <location>
        <begin position="231"/>
        <end position="490"/>
    </location>
</feature>
<dbReference type="InterPro" id="IPR000863">
    <property type="entry name" value="Sulfotransferase_dom"/>
</dbReference>
<dbReference type="AlphaFoldDB" id="A0AA47P210"/>
<keyword evidence="2" id="KW-0472">Membrane</keyword>